<dbReference type="PANTHER" id="PTHR47110">
    <property type="entry name" value="TESTIS-SPECIFIC EXPRESSED PROTEIN 55"/>
    <property type="match status" value="1"/>
</dbReference>
<dbReference type="PANTHER" id="PTHR47110:SF2">
    <property type="entry name" value="UROPLAKIN-1B"/>
    <property type="match status" value="1"/>
</dbReference>
<comment type="subcellular location">
    <subcellularLocation>
        <location evidence="1">Membrane</location>
        <topology evidence="1">Multi-pass membrane protein</topology>
    </subcellularLocation>
</comment>
<evidence type="ECO:0000256" key="5">
    <source>
        <dbReference type="ARBA" id="ARBA00023136"/>
    </source>
</evidence>
<comment type="similarity">
    <text evidence="2">Belongs to the tetraspanin (TM4SF) family.</text>
</comment>
<evidence type="ECO:0000256" key="1">
    <source>
        <dbReference type="ARBA" id="ARBA00004141"/>
    </source>
</evidence>
<name>A0A8B9HRJ7_ASTMX</name>
<dbReference type="Proteomes" id="UP000694621">
    <property type="component" value="Unplaced"/>
</dbReference>
<dbReference type="AlphaFoldDB" id="A0A8B9HRJ7"/>
<reference evidence="8" key="1">
    <citation type="submission" date="2025-08" db="UniProtKB">
        <authorList>
            <consortium name="Ensembl"/>
        </authorList>
    </citation>
    <scope>IDENTIFICATION</scope>
</reference>
<proteinExistence type="inferred from homology"/>
<organism evidence="8 9">
    <name type="scientific">Astyanax mexicanus</name>
    <name type="common">Blind cave fish</name>
    <name type="synonym">Astyanax fasciatus mexicanus</name>
    <dbReference type="NCBI Taxonomy" id="7994"/>
    <lineage>
        <taxon>Eukaryota</taxon>
        <taxon>Metazoa</taxon>
        <taxon>Chordata</taxon>
        <taxon>Craniata</taxon>
        <taxon>Vertebrata</taxon>
        <taxon>Euteleostomi</taxon>
        <taxon>Actinopterygii</taxon>
        <taxon>Neopterygii</taxon>
        <taxon>Teleostei</taxon>
        <taxon>Ostariophysi</taxon>
        <taxon>Characiformes</taxon>
        <taxon>Characoidei</taxon>
        <taxon>Acestrorhamphidae</taxon>
        <taxon>Acestrorhamphinae</taxon>
        <taxon>Astyanax</taxon>
    </lineage>
</organism>
<evidence type="ECO:0000256" key="6">
    <source>
        <dbReference type="SAM" id="Phobius"/>
    </source>
</evidence>
<evidence type="ECO:0000256" key="2">
    <source>
        <dbReference type="ARBA" id="ARBA00006840"/>
    </source>
</evidence>
<dbReference type="CDD" id="cd03156">
    <property type="entry name" value="uroplakin_I_like_LEL"/>
    <property type="match status" value="1"/>
</dbReference>
<dbReference type="Ensembl" id="ENSAMXT00005018821.1">
    <property type="protein sequence ID" value="ENSAMXP00005017034.1"/>
    <property type="gene ID" value="ENSAMXG00005008866.1"/>
</dbReference>
<feature type="transmembrane region" description="Helical" evidence="6">
    <location>
        <begin position="35"/>
        <end position="59"/>
    </location>
</feature>
<keyword evidence="4 6" id="KW-1133">Transmembrane helix</keyword>
<accession>A0A8B9HRJ7</accession>
<sequence>ILKAGLALFALAIWVAVDGYKLYPISGVSGKDDIFAGAWIAIFTGFAYFCTCIFGIYAARKQRRSLMLAYLIIMFIIFIFECASCITAATNRDYVSRLLLLLSCLQVECCGTDSPLDWVEYNSTFRQLYGTTYPWPLNCCKRLSSFEVADSQGCIIGQTSTMFTQGCFTHIESVLSRYTWAVSWYGFSFFMLLIAMVYFTQLG</sequence>
<feature type="transmembrane region" description="Helical" evidence="6">
    <location>
        <begin position="178"/>
        <end position="199"/>
    </location>
</feature>
<keyword evidence="5 6" id="KW-0472">Membrane</keyword>
<evidence type="ECO:0000256" key="4">
    <source>
        <dbReference type="ARBA" id="ARBA00022989"/>
    </source>
</evidence>
<feature type="chain" id="PRO_5034039965" evidence="7">
    <location>
        <begin position="20"/>
        <end position="203"/>
    </location>
</feature>
<dbReference type="Pfam" id="PF00335">
    <property type="entry name" value="Tetraspanin"/>
    <property type="match status" value="1"/>
</dbReference>
<feature type="signal peptide" evidence="7">
    <location>
        <begin position="1"/>
        <end position="19"/>
    </location>
</feature>
<evidence type="ECO:0000256" key="3">
    <source>
        <dbReference type="ARBA" id="ARBA00022692"/>
    </source>
</evidence>
<dbReference type="InterPro" id="IPR018499">
    <property type="entry name" value="Tetraspanin/Peripherin"/>
</dbReference>
<keyword evidence="3 6" id="KW-0812">Transmembrane</keyword>
<feature type="transmembrane region" description="Helical" evidence="6">
    <location>
        <begin position="66"/>
        <end position="89"/>
    </location>
</feature>
<evidence type="ECO:0000313" key="8">
    <source>
        <dbReference type="Ensembl" id="ENSAMXP00005017034.1"/>
    </source>
</evidence>
<evidence type="ECO:0000313" key="9">
    <source>
        <dbReference type="Proteomes" id="UP000694621"/>
    </source>
</evidence>
<evidence type="ECO:0000256" key="7">
    <source>
        <dbReference type="SAM" id="SignalP"/>
    </source>
</evidence>
<dbReference type="GO" id="GO:0016020">
    <property type="term" value="C:membrane"/>
    <property type="evidence" value="ECO:0007669"/>
    <property type="project" value="UniProtKB-SubCell"/>
</dbReference>
<keyword evidence="7" id="KW-0732">Signal</keyword>
<protein>
    <submittedName>
        <fullName evidence="8">Uroplakin 1a</fullName>
    </submittedName>
</protein>